<sequence>MSKRERDKPKSLSSHKLGRSASGNVSYEDLIVAQYLDEIRKATKDKGSTHTPSPYLQQLLNGGIRYAQGTGPVKGPARPMSATVHGRSASRERSRIDAKFIADPAAFEAEQKTVKEKRKRPSSAPAARDRARSNSFSSYAPQSSARTGSSTGAKIKPLYKKQPKVITVTAFKNGGRDVFTRVTAPTIKELLEMCTIKLSLLSAARRVFLSDGREAFTPKDIPREAEVFISQGEPYKDPYKPVKTQEQLKRGAMWTMNGILLPQDVKRGKTKMSLSKRLKTLVEKRRHRILIFLNGQGVKGQEVVASLDALQQFLDGCTGCMSLSSPARVLYDWSGKEIVDLNEADPLDKVLQTATTPVLGPLWVSKGEGFSPAGVEVYIQDVLQNLRPKLRAAKDYKSQLQLAAAGRTGEVDRVELLSMDKTEIKNALNETDELISDLSGTVTKYKEQLKVLEPRVLEERDTGHEYKMKHIKSLESTDRLVGRQGLRLKVFENGRDEGETLIYFNMRDAERAAKGDSKRLMEQLLATCTACQRLANPVSNPGPALSSVAKKLYDRDGREITNIYGLQTEQEVWLSFGEDFKPPSVSVLQVCFDKAQGVTLPDGRTVAYREPVGGEDSVEGIDRHSHWEATVGFPLEYDYAELRDDRDIEDEQERIRNKAATDRVVTHVKSAGLDTRGSFLQNKEDTNTVLYPELSVQTKKKKGWPPGCQTWVINQSGLIYSRAMPQLALTVNDNHRVETEVSEGLTVAGFGVTMQKRMVGNPAQQWSFSPDGYIFSVAYPDLVLTFLGDQGSDPTSDLITPGLPQGVTAVDMNGASEDSDYHPNLVDLDGEEVLHTRTDPLAGLGEGDRFSGQKSIVDVVEKVPAKHPCAKFQRWALKQEDLANMGQWKKSKISNPEWNKLAYSWPVTEEGVWNKEFKWPLEGFLIPMAPPLRKSKKKNPNGVVPLRLKVVRNGDKNPKNSVVIVGPDLTNMMRDMNKTALNGKKALHHKRRSSTTLHVDDLSEDMADALHCDNMPRFRELEMQLFLERCTTLMDLPFAARRLFDDNGKEHSTLTDVKRDQVVFVSCGETWVDPKLTESERQRRTLLANLASDVAQIRHYVTLRNPEELVMMVSGPLQPGSSVLVEKCTLSAEQQEVIAQAELNGDGGEHGEHGEEKPHTLEEILGEIGSAHERSHQRSEERLASRKRPWEQGFTSKYDEIIELGTEEEPQYSDMALYSKFRPKSRSPRRSSPLSAQRFLVQDGWVEMADAPGLVLGVAEQDVTGTAVSVVLVRKRDDDINQRWTINKDGSINIKSNYSLVLGVALPPLPPGEDSPPPGYAGVPISLQPRRVAALGAANQRWLWDPVTGFIKAFATDVTDKEITAANKAGVCTYAVTGAQELEQPGYTWAMPTAKGSQQAIVCVACSRAMRGSFRLTKLNVSIPFSCAMGTTIKQKGQKFGGCFHCLNGKVDLSTYEAEKSLEMWEEQLEQLRKERSVRTIQRQISAVQMVQSLRVLAFRNGEGWFADGTVLVGSSVYGLLEQATHRLNLASAARRIYTADGNLVLDMKELIDWAVNDYEEQVQAYLHDEKDQRDMTQEENRKEEGGGDVMEQPNEPEFTYRYTNDDFDYCWDGFELPDPSFTFSFEVKAASDAHIALSESNANEEGMYEIVIGTMMNRMSAIRQFKHEGLPDIRITQRTPDVLSATEYHKFWISYDGNGTIEVRRDGETDPIVEWTDPDPLLVRYVGYSTGHGCDGEWHFTFKSDEDELDGGGRKAEDDSMTDTFKRMDIQENTTRTTLRDRPSSAQVGDRERRGSDSGTRQRHSSVEVNIQELIRHPISVWVSCGEPFISPDVVASQRALDQVHREERESVLKELQKEKHILHQMQGRRYKGLSHPRFVPTTSSRNPVMLEGGWMEPSRDEVTREEAVEKLETHLSEVKAVQKVERKKAGVGPRTVRTNRKLYQQPTTKRVLVYPNGESADKAVYAWGANLPQLLESCTIRLSLQRAARTLYTADGQKVQSWEDVERDQLLCVSSGESYMNNKASRRKVEVKAAWSRARKQEGMEATDVLMVTPRTNPKVEVDPYGPPVLALPAPGEGGSGSKRRPPLPPSACKRR</sequence>
<dbReference type="OrthoDB" id="9999986at2759"/>
<dbReference type="InterPro" id="IPR057424">
    <property type="entry name" value="Ubiquitin_DCDC1"/>
</dbReference>
<feature type="coiled-coil region" evidence="1">
    <location>
        <begin position="1455"/>
        <end position="1482"/>
    </location>
</feature>
<dbReference type="EMBL" id="OV696688">
    <property type="protein sequence ID" value="CAH1258969.1"/>
    <property type="molecule type" value="Genomic_DNA"/>
</dbReference>
<dbReference type="Pfam" id="PF25510">
    <property type="entry name" value="Ubiquitin_DCDC1"/>
    <property type="match status" value="1"/>
</dbReference>
<dbReference type="Gene3D" id="3.10.20.230">
    <property type="entry name" value="Doublecortin domain"/>
    <property type="match status" value="1"/>
</dbReference>
<dbReference type="CDD" id="cd17155">
    <property type="entry name" value="DCX_DCDC1"/>
    <property type="match status" value="1"/>
</dbReference>
<feature type="compositionally biased region" description="Polar residues" evidence="2">
    <location>
        <begin position="136"/>
        <end position="152"/>
    </location>
</feature>
<dbReference type="Pfam" id="PF12248">
    <property type="entry name" value="Methyltransf_FA"/>
    <property type="match status" value="1"/>
</dbReference>
<organism evidence="4 5">
    <name type="scientific">Branchiostoma lanceolatum</name>
    <name type="common">Common lancelet</name>
    <name type="synonym">Amphioxus lanceolatum</name>
    <dbReference type="NCBI Taxonomy" id="7740"/>
    <lineage>
        <taxon>Eukaryota</taxon>
        <taxon>Metazoa</taxon>
        <taxon>Chordata</taxon>
        <taxon>Cephalochordata</taxon>
        <taxon>Leptocardii</taxon>
        <taxon>Amphioxiformes</taxon>
        <taxon>Branchiostomatidae</taxon>
        <taxon>Branchiostoma</taxon>
    </lineage>
</organism>
<dbReference type="CDD" id="cd23427">
    <property type="entry name" value="beta-trefoil_Ricin_DCDC1"/>
    <property type="match status" value="1"/>
</dbReference>
<evidence type="ECO:0000256" key="1">
    <source>
        <dbReference type="SAM" id="Coils"/>
    </source>
</evidence>
<feature type="compositionally biased region" description="Basic and acidic residues" evidence="2">
    <location>
        <begin position="1779"/>
        <end position="1797"/>
    </location>
</feature>
<dbReference type="InterPro" id="IPR056415">
    <property type="entry name" value="DCX2_DCDC1"/>
</dbReference>
<name>A0A8J9ZRT9_BRALA</name>
<dbReference type="CDD" id="cd17157">
    <property type="entry name" value="DCX2_DCDC5"/>
    <property type="match status" value="1"/>
</dbReference>
<evidence type="ECO:0000313" key="5">
    <source>
        <dbReference type="Proteomes" id="UP000838412"/>
    </source>
</evidence>
<feature type="compositionally biased region" description="Basic and acidic residues" evidence="2">
    <location>
        <begin position="1"/>
        <end position="10"/>
    </location>
</feature>
<reference evidence="4" key="1">
    <citation type="submission" date="2022-01" db="EMBL/GenBank/DDBJ databases">
        <authorList>
            <person name="Braso-Vives M."/>
        </authorList>
    </citation>
    <scope>NUCLEOTIDE SEQUENCE</scope>
</reference>
<dbReference type="Pfam" id="PF24478">
    <property type="entry name" value="DCX2_DCDC1"/>
    <property type="match status" value="3"/>
</dbReference>
<protein>
    <submittedName>
        <fullName evidence="4">DCDC1 protein</fullName>
    </submittedName>
</protein>
<dbReference type="CDD" id="cd17156">
    <property type="entry name" value="DCX1_DCDC5"/>
    <property type="match status" value="1"/>
</dbReference>
<feature type="domain" description="Doublecortin" evidence="3">
    <location>
        <begin position="1520"/>
        <end position="1553"/>
    </location>
</feature>
<dbReference type="PANTHER" id="PTHR46302:SF3">
    <property type="entry name" value="DOUBLECORTIN DOMAIN-CONTAINING PROTEIN 1"/>
    <property type="match status" value="1"/>
</dbReference>
<accession>A0A8J9ZRT9</accession>
<dbReference type="InterPro" id="IPR043188">
    <property type="entry name" value="DCDC1"/>
</dbReference>
<dbReference type="InterPro" id="IPR003533">
    <property type="entry name" value="Doublecortin_dom"/>
</dbReference>
<feature type="compositionally biased region" description="Basic and acidic residues" evidence="2">
    <location>
        <begin position="1569"/>
        <end position="1586"/>
    </location>
</feature>
<dbReference type="PROSITE" id="PS50231">
    <property type="entry name" value="RICIN_B_LECTIN"/>
    <property type="match status" value="2"/>
</dbReference>
<evidence type="ECO:0000256" key="2">
    <source>
        <dbReference type="SAM" id="MobiDB-lite"/>
    </source>
</evidence>
<dbReference type="CDD" id="cd17159">
    <property type="entry name" value="DCX4_DCDC5"/>
    <property type="match status" value="1"/>
</dbReference>
<dbReference type="SUPFAM" id="SSF50370">
    <property type="entry name" value="Ricin B-like lectins"/>
    <property type="match status" value="1"/>
</dbReference>
<keyword evidence="1" id="KW-0175">Coiled coil</keyword>
<dbReference type="SUPFAM" id="SSF89837">
    <property type="entry name" value="Doublecortin (DC)"/>
    <property type="match status" value="5"/>
</dbReference>
<evidence type="ECO:0000259" key="3">
    <source>
        <dbReference type="PROSITE" id="PS50309"/>
    </source>
</evidence>
<feature type="region of interest" description="Disordered" evidence="2">
    <location>
        <begin position="109"/>
        <end position="156"/>
    </location>
</feature>
<dbReference type="GO" id="GO:0008017">
    <property type="term" value="F:microtubule binding"/>
    <property type="evidence" value="ECO:0007669"/>
    <property type="project" value="InterPro"/>
</dbReference>
<dbReference type="InterPro" id="IPR036572">
    <property type="entry name" value="Doublecortin_dom_sf"/>
</dbReference>
<dbReference type="CDD" id="cd17158">
    <property type="entry name" value="DCX3_DCDC5"/>
    <property type="match status" value="1"/>
</dbReference>
<dbReference type="InterPro" id="IPR035992">
    <property type="entry name" value="Ricin_B-like_lectins"/>
</dbReference>
<feature type="region of interest" description="Disordered" evidence="2">
    <location>
        <begin position="1773"/>
        <end position="1806"/>
    </location>
</feature>
<dbReference type="Proteomes" id="UP000838412">
    <property type="component" value="Chromosome 3"/>
</dbReference>
<keyword evidence="5" id="KW-1185">Reference proteome</keyword>
<dbReference type="GO" id="GO:0030496">
    <property type="term" value="C:midbody"/>
    <property type="evidence" value="ECO:0007669"/>
    <property type="project" value="TreeGrafter"/>
</dbReference>
<feature type="region of interest" description="Disordered" evidence="2">
    <location>
        <begin position="1"/>
        <end position="23"/>
    </location>
</feature>
<feature type="region of interest" description="Disordered" evidence="2">
    <location>
        <begin position="2059"/>
        <end position="2098"/>
    </location>
</feature>
<evidence type="ECO:0000313" key="4">
    <source>
        <dbReference type="EMBL" id="CAH1258969.1"/>
    </source>
</evidence>
<feature type="region of interest" description="Disordered" evidence="2">
    <location>
        <begin position="66"/>
        <end position="94"/>
    </location>
</feature>
<dbReference type="SMART" id="SM00537">
    <property type="entry name" value="DCX"/>
    <property type="match status" value="2"/>
</dbReference>
<feature type="region of interest" description="Disordered" evidence="2">
    <location>
        <begin position="1569"/>
        <end position="1596"/>
    </location>
</feature>
<proteinExistence type="predicted"/>
<dbReference type="GO" id="GO:0035556">
    <property type="term" value="P:intracellular signal transduction"/>
    <property type="evidence" value="ECO:0007669"/>
    <property type="project" value="InterPro"/>
</dbReference>
<dbReference type="GO" id="GO:1902412">
    <property type="term" value="P:regulation of mitotic cytokinesis"/>
    <property type="evidence" value="ECO:0007669"/>
    <property type="project" value="InterPro"/>
</dbReference>
<dbReference type="InterPro" id="IPR022041">
    <property type="entry name" value="Methyltransf_FA"/>
</dbReference>
<gene>
    <name evidence="4" type="primary">DCDC1</name>
    <name evidence="4" type="ORF">BLAG_LOCUS16369</name>
</gene>
<feature type="domain" description="Doublecortin" evidence="3">
    <location>
        <begin position="1972"/>
        <end position="2022"/>
    </location>
</feature>
<dbReference type="PANTHER" id="PTHR46302">
    <property type="entry name" value="DOUBLECORTIN DOMAIN-CONTAINING PROTEIN 1"/>
    <property type="match status" value="1"/>
</dbReference>
<dbReference type="PROSITE" id="PS50309">
    <property type="entry name" value="DC"/>
    <property type="match status" value="2"/>
</dbReference>